<accession>A0ABD1V4I3</accession>
<sequence>MNSAKCGLSRISIRGESPSSSSSSEAVGEVNQAPSAAYPSTPSTSGRGACPTAPLKKIAEKRGPDTGVPKMRGSLDKRDAPAAKELDKELRQSTTKASMARSRITAGELEDIRLSYDILASVILGALGPEECTDDPPEGFVAIYEPAMQ</sequence>
<comment type="caution">
    <text evidence="2">The sequence shown here is derived from an EMBL/GenBank/DDBJ whole genome shotgun (WGS) entry which is preliminary data.</text>
</comment>
<evidence type="ECO:0000313" key="2">
    <source>
        <dbReference type="EMBL" id="KAL2532240.1"/>
    </source>
</evidence>
<dbReference type="Proteomes" id="UP001604336">
    <property type="component" value="Unassembled WGS sequence"/>
</dbReference>
<evidence type="ECO:0000256" key="1">
    <source>
        <dbReference type="SAM" id="MobiDB-lite"/>
    </source>
</evidence>
<feature type="compositionally biased region" description="Basic and acidic residues" evidence="1">
    <location>
        <begin position="73"/>
        <end position="91"/>
    </location>
</feature>
<reference evidence="3" key="1">
    <citation type="submission" date="2024-07" db="EMBL/GenBank/DDBJ databases">
        <title>Two chromosome-level genome assemblies of Korean endemic species Abeliophyllum distichum and Forsythia ovata (Oleaceae).</title>
        <authorList>
            <person name="Jang H."/>
        </authorList>
    </citation>
    <scope>NUCLEOTIDE SEQUENCE [LARGE SCALE GENOMIC DNA]</scope>
</reference>
<dbReference type="EMBL" id="JBFOLK010000002">
    <property type="protein sequence ID" value="KAL2532240.1"/>
    <property type="molecule type" value="Genomic_DNA"/>
</dbReference>
<gene>
    <name evidence="2" type="ORF">Adt_05591</name>
</gene>
<keyword evidence="3" id="KW-1185">Reference proteome</keyword>
<evidence type="ECO:0000313" key="3">
    <source>
        <dbReference type="Proteomes" id="UP001604336"/>
    </source>
</evidence>
<feature type="compositionally biased region" description="Low complexity" evidence="1">
    <location>
        <begin position="33"/>
        <end position="45"/>
    </location>
</feature>
<dbReference type="AlphaFoldDB" id="A0ABD1V4I3"/>
<name>A0ABD1V4I3_9LAMI</name>
<feature type="region of interest" description="Disordered" evidence="1">
    <location>
        <begin position="1"/>
        <end position="101"/>
    </location>
</feature>
<feature type="compositionally biased region" description="Low complexity" evidence="1">
    <location>
        <begin position="9"/>
        <end position="25"/>
    </location>
</feature>
<protein>
    <submittedName>
        <fullName evidence="2">Uncharacterized protein</fullName>
    </submittedName>
</protein>
<proteinExistence type="predicted"/>
<organism evidence="2 3">
    <name type="scientific">Abeliophyllum distichum</name>
    <dbReference type="NCBI Taxonomy" id="126358"/>
    <lineage>
        <taxon>Eukaryota</taxon>
        <taxon>Viridiplantae</taxon>
        <taxon>Streptophyta</taxon>
        <taxon>Embryophyta</taxon>
        <taxon>Tracheophyta</taxon>
        <taxon>Spermatophyta</taxon>
        <taxon>Magnoliopsida</taxon>
        <taxon>eudicotyledons</taxon>
        <taxon>Gunneridae</taxon>
        <taxon>Pentapetalae</taxon>
        <taxon>asterids</taxon>
        <taxon>lamiids</taxon>
        <taxon>Lamiales</taxon>
        <taxon>Oleaceae</taxon>
        <taxon>Forsythieae</taxon>
        <taxon>Abeliophyllum</taxon>
    </lineage>
</organism>